<feature type="domain" description="HTH cro/C1-type" evidence="3">
    <location>
        <begin position="16"/>
        <end position="70"/>
    </location>
</feature>
<evidence type="ECO:0000313" key="5">
    <source>
        <dbReference type="Proteomes" id="UP000606172"/>
    </source>
</evidence>
<dbReference type="InterPro" id="IPR050807">
    <property type="entry name" value="TransReg_Diox_bact_type"/>
</dbReference>
<dbReference type="SMART" id="SM00530">
    <property type="entry name" value="HTH_XRE"/>
    <property type="match status" value="1"/>
</dbReference>
<evidence type="ECO:0000313" key="4">
    <source>
        <dbReference type="EMBL" id="GII95996.1"/>
    </source>
</evidence>
<protein>
    <recommendedName>
        <fullName evidence="3">HTH cro/C1-type domain-containing protein</fullName>
    </recommendedName>
</protein>
<evidence type="ECO:0000256" key="1">
    <source>
        <dbReference type="ARBA" id="ARBA00023125"/>
    </source>
</evidence>
<gene>
    <name evidence="4" type="ORF">Ssi02_62270</name>
</gene>
<sequence length="272" mass="29328">MNSPKPGASPGLGARLRKIRTERRLSLRELGQRAGCSASLISQVERGQSAPSAGVIYALANELQISLDYLFGVADAEPATVPMHEAPAVPWGEFPRFAANHTVHHPSAANHTAHHQSASNHSAGNGPVPPPPDQAAEGPLLTEAPRPEAPAGPALPPAVPDILQRQATRRTIDLASGVRWERLTPQADGRVDFLEVVYAPFGRSTESHTMIRHEGREYQLVLEGTLHADIGFETYVLEAGDSLAFDPSTPHQFRNMTDRTVRAVSVVVHRAD</sequence>
<dbReference type="Gene3D" id="1.10.260.40">
    <property type="entry name" value="lambda repressor-like DNA-binding domains"/>
    <property type="match status" value="1"/>
</dbReference>
<dbReference type="Pfam" id="PF01381">
    <property type="entry name" value="HTH_3"/>
    <property type="match status" value="1"/>
</dbReference>
<dbReference type="PANTHER" id="PTHR46797">
    <property type="entry name" value="HTH-TYPE TRANSCRIPTIONAL REGULATOR"/>
    <property type="match status" value="1"/>
</dbReference>
<dbReference type="Pfam" id="PF07883">
    <property type="entry name" value="Cupin_2"/>
    <property type="match status" value="1"/>
</dbReference>
<evidence type="ECO:0000259" key="3">
    <source>
        <dbReference type="PROSITE" id="PS50943"/>
    </source>
</evidence>
<dbReference type="GO" id="GO:0003677">
    <property type="term" value="F:DNA binding"/>
    <property type="evidence" value="ECO:0007669"/>
    <property type="project" value="UniProtKB-KW"/>
</dbReference>
<comment type="caution">
    <text evidence="4">The sequence shown here is derived from an EMBL/GenBank/DDBJ whole genome shotgun (WGS) entry which is preliminary data.</text>
</comment>
<evidence type="ECO:0000256" key="2">
    <source>
        <dbReference type="SAM" id="MobiDB-lite"/>
    </source>
</evidence>
<dbReference type="CDD" id="cd00093">
    <property type="entry name" value="HTH_XRE"/>
    <property type="match status" value="1"/>
</dbReference>
<feature type="region of interest" description="Disordered" evidence="2">
    <location>
        <begin position="107"/>
        <end position="158"/>
    </location>
</feature>
<reference evidence="4" key="1">
    <citation type="submission" date="2021-01" db="EMBL/GenBank/DDBJ databases">
        <title>Whole genome shotgun sequence of Sinosporangium siamense NBRC 109515.</title>
        <authorList>
            <person name="Komaki H."/>
            <person name="Tamura T."/>
        </authorList>
    </citation>
    <scope>NUCLEOTIDE SEQUENCE</scope>
    <source>
        <strain evidence="4">NBRC 109515</strain>
    </source>
</reference>
<dbReference type="InterPro" id="IPR011051">
    <property type="entry name" value="RmlC_Cupin_sf"/>
</dbReference>
<dbReference type="InterPro" id="IPR014710">
    <property type="entry name" value="RmlC-like_jellyroll"/>
</dbReference>
<dbReference type="InterPro" id="IPR010982">
    <property type="entry name" value="Lambda_DNA-bd_dom_sf"/>
</dbReference>
<dbReference type="PROSITE" id="PS50943">
    <property type="entry name" value="HTH_CROC1"/>
    <property type="match status" value="1"/>
</dbReference>
<dbReference type="SUPFAM" id="SSF47413">
    <property type="entry name" value="lambda repressor-like DNA-binding domains"/>
    <property type="match status" value="1"/>
</dbReference>
<dbReference type="InterPro" id="IPR013096">
    <property type="entry name" value="Cupin_2"/>
</dbReference>
<proteinExistence type="predicted"/>
<dbReference type="Proteomes" id="UP000606172">
    <property type="component" value="Unassembled WGS sequence"/>
</dbReference>
<dbReference type="Gene3D" id="2.60.120.10">
    <property type="entry name" value="Jelly Rolls"/>
    <property type="match status" value="1"/>
</dbReference>
<keyword evidence="5" id="KW-1185">Reference proteome</keyword>
<dbReference type="EMBL" id="BOOW01000041">
    <property type="protein sequence ID" value="GII95996.1"/>
    <property type="molecule type" value="Genomic_DNA"/>
</dbReference>
<dbReference type="InterPro" id="IPR001387">
    <property type="entry name" value="Cro/C1-type_HTH"/>
</dbReference>
<name>A0A919RPF9_9ACTN</name>
<dbReference type="GO" id="GO:0005829">
    <property type="term" value="C:cytosol"/>
    <property type="evidence" value="ECO:0007669"/>
    <property type="project" value="TreeGrafter"/>
</dbReference>
<dbReference type="GO" id="GO:0003700">
    <property type="term" value="F:DNA-binding transcription factor activity"/>
    <property type="evidence" value="ECO:0007669"/>
    <property type="project" value="TreeGrafter"/>
</dbReference>
<organism evidence="4 5">
    <name type="scientific">Sinosporangium siamense</name>
    <dbReference type="NCBI Taxonomy" id="1367973"/>
    <lineage>
        <taxon>Bacteria</taxon>
        <taxon>Bacillati</taxon>
        <taxon>Actinomycetota</taxon>
        <taxon>Actinomycetes</taxon>
        <taxon>Streptosporangiales</taxon>
        <taxon>Streptosporangiaceae</taxon>
        <taxon>Sinosporangium</taxon>
    </lineage>
</organism>
<dbReference type="RefSeq" id="WP_204031025.1">
    <property type="nucleotide sequence ID" value="NZ_BOOW01000041.1"/>
</dbReference>
<dbReference type="CDD" id="cd02209">
    <property type="entry name" value="cupin_XRE_C"/>
    <property type="match status" value="1"/>
</dbReference>
<dbReference type="PANTHER" id="PTHR46797:SF1">
    <property type="entry name" value="METHYLPHOSPHONATE SYNTHASE"/>
    <property type="match status" value="1"/>
</dbReference>
<feature type="compositionally biased region" description="Pro residues" evidence="2">
    <location>
        <begin position="147"/>
        <end position="158"/>
    </location>
</feature>
<accession>A0A919RPF9</accession>
<dbReference type="SUPFAM" id="SSF51182">
    <property type="entry name" value="RmlC-like cupins"/>
    <property type="match status" value="1"/>
</dbReference>
<dbReference type="AlphaFoldDB" id="A0A919RPF9"/>
<keyword evidence="1" id="KW-0238">DNA-binding</keyword>